<sequence length="289" mass="32260">MMKFAFAGIDFLGGVFEALATAGWQPIKLFTRPCDGIYDHNEMVVAQARRHRLPIQLSRIRAGDIEALSAEHGRDWVLVVAGYPWLITGWPGRVRYALNLHPSPLPDGRGPYPLFRAILDSYETWGVTAHVLAEEGFDTGDILAQDLFSLSAAETHETLLARCQMAALRLARGPIARELPARWRAAEPQGDGAYWPRVTDADRTLDFRQGVEDVLRRVRAFGAIETLARVGDTRMFVVAADGWTEPHRHAPGTVVHRHRRHLVVAARDGYVQITRWSTISLADAANTVR</sequence>
<evidence type="ECO:0000259" key="1">
    <source>
        <dbReference type="Pfam" id="PF00551"/>
    </source>
</evidence>
<dbReference type="Gene3D" id="3.40.50.12230">
    <property type="match status" value="1"/>
</dbReference>
<dbReference type="InterPro" id="IPR002376">
    <property type="entry name" value="Formyl_transf_N"/>
</dbReference>
<evidence type="ECO:0000313" key="4">
    <source>
        <dbReference type="Proteomes" id="UP001055167"/>
    </source>
</evidence>
<feature type="domain" description="Formyl transferase C-terminal" evidence="2">
    <location>
        <begin position="198"/>
        <end position="275"/>
    </location>
</feature>
<gene>
    <name evidence="3" type="primary">fmt_2</name>
    <name evidence="3" type="ORF">OPKNFCMD_3703</name>
</gene>
<dbReference type="InterPro" id="IPR011034">
    <property type="entry name" value="Formyl_transferase-like_C_sf"/>
</dbReference>
<reference evidence="3" key="1">
    <citation type="journal article" date="2021" name="Front. Microbiol.">
        <title>Comprehensive Comparative Genomics and Phenotyping of Methylobacterium Species.</title>
        <authorList>
            <person name="Alessa O."/>
            <person name="Ogura Y."/>
            <person name="Fujitani Y."/>
            <person name="Takami H."/>
            <person name="Hayashi T."/>
            <person name="Sahin N."/>
            <person name="Tani A."/>
        </authorList>
    </citation>
    <scope>NUCLEOTIDE SEQUENCE</scope>
    <source>
        <strain evidence="3">KCTC 52305</strain>
    </source>
</reference>
<protein>
    <submittedName>
        <fullName evidence="3">Methionyl-tRNA formyltransferase</fullName>
    </submittedName>
</protein>
<dbReference type="Pfam" id="PF00551">
    <property type="entry name" value="Formyl_trans_N"/>
    <property type="match status" value="1"/>
</dbReference>
<dbReference type="PANTHER" id="PTHR11138">
    <property type="entry name" value="METHIONYL-TRNA FORMYLTRANSFERASE"/>
    <property type="match status" value="1"/>
</dbReference>
<evidence type="ECO:0000313" key="3">
    <source>
        <dbReference type="EMBL" id="GJD50953.1"/>
    </source>
</evidence>
<name>A0ABQ4R040_9HYPH</name>
<reference evidence="3" key="2">
    <citation type="submission" date="2021-08" db="EMBL/GenBank/DDBJ databases">
        <authorList>
            <person name="Tani A."/>
            <person name="Ola A."/>
            <person name="Ogura Y."/>
            <person name="Katsura K."/>
            <person name="Hayashi T."/>
        </authorList>
    </citation>
    <scope>NUCLEOTIDE SEQUENCE</scope>
    <source>
        <strain evidence="3">KCTC 52305</strain>
    </source>
</reference>
<dbReference type="SUPFAM" id="SSF53328">
    <property type="entry name" value="Formyltransferase"/>
    <property type="match status" value="1"/>
</dbReference>
<dbReference type="InterPro" id="IPR005793">
    <property type="entry name" value="Formyl_trans_C"/>
</dbReference>
<dbReference type="PANTHER" id="PTHR11138:SF5">
    <property type="entry name" value="METHIONYL-TRNA FORMYLTRANSFERASE, MITOCHONDRIAL"/>
    <property type="match status" value="1"/>
</dbReference>
<feature type="domain" description="Formyl transferase N-terminal" evidence="1">
    <location>
        <begin position="77"/>
        <end position="165"/>
    </location>
</feature>
<dbReference type="Proteomes" id="UP001055167">
    <property type="component" value="Unassembled WGS sequence"/>
</dbReference>
<accession>A0ABQ4R040</accession>
<comment type="caution">
    <text evidence="3">The sequence shown here is derived from an EMBL/GenBank/DDBJ whole genome shotgun (WGS) entry which is preliminary data.</text>
</comment>
<evidence type="ECO:0000259" key="2">
    <source>
        <dbReference type="Pfam" id="PF02911"/>
    </source>
</evidence>
<keyword evidence="4" id="KW-1185">Reference proteome</keyword>
<dbReference type="InterPro" id="IPR036477">
    <property type="entry name" value="Formyl_transf_N_sf"/>
</dbReference>
<dbReference type="EMBL" id="BPQH01000011">
    <property type="protein sequence ID" value="GJD50953.1"/>
    <property type="molecule type" value="Genomic_DNA"/>
</dbReference>
<proteinExistence type="predicted"/>
<dbReference type="SUPFAM" id="SSF50486">
    <property type="entry name" value="FMT C-terminal domain-like"/>
    <property type="match status" value="1"/>
</dbReference>
<organism evidence="3 4">
    <name type="scientific">Methylobacterium crusticola</name>
    <dbReference type="NCBI Taxonomy" id="1697972"/>
    <lineage>
        <taxon>Bacteria</taxon>
        <taxon>Pseudomonadati</taxon>
        <taxon>Pseudomonadota</taxon>
        <taxon>Alphaproteobacteria</taxon>
        <taxon>Hyphomicrobiales</taxon>
        <taxon>Methylobacteriaceae</taxon>
        <taxon>Methylobacterium</taxon>
    </lineage>
</organism>
<dbReference type="Pfam" id="PF02911">
    <property type="entry name" value="Formyl_trans_C"/>
    <property type="match status" value="1"/>
</dbReference>